<comment type="caution">
    <text evidence="1">The sequence shown here is derived from an EMBL/GenBank/DDBJ whole genome shotgun (WGS) entry which is preliminary data.</text>
</comment>
<sequence>MDPTAGPLALEAALGTLADAHQGRPAAAALTALELAREHASGPLSPPGTLDALARTARRDGDTAAAAGLFATALTETFGDRLGWPREWRALVSELRRHPSADVRDRARAVVTFRE</sequence>
<organism evidence="1 2">
    <name type="scientific">Kitasatospora putterlickiae</name>
    <dbReference type="NCBI Taxonomy" id="221725"/>
    <lineage>
        <taxon>Bacteria</taxon>
        <taxon>Bacillati</taxon>
        <taxon>Actinomycetota</taxon>
        <taxon>Actinomycetes</taxon>
        <taxon>Kitasatosporales</taxon>
        <taxon>Streptomycetaceae</taxon>
        <taxon>Kitasatospora</taxon>
    </lineage>
</organism>
<dbReference type="Proteomes" id="UP001499863">
    <property type="component" value="Unassembled WGS sequence"/>
</dbReference>
<gene>
    <name evidence="1" type="ORF">GCM10009639_09330</name>
</gene>
<keyword evidence="2" id="KW-1185">Reference proteome</keyword>
<dbReference type="EMBL" id="BAAAKJ010000042">
    <property type="protein sequence ID" value="GAA1386037.1"/>
    <property type="molecule type" value="Genomic_DNA"/>
</dbReference>
<accession>A0ABN1XQ99</accession>
<evidence type="ECO:0000313" key="1">
    <source>
        <dbReference type="EMBL" id="GAA1386037.1"/>
    </source>
</evidence>
<proteinExistence type="predicted"/>
<protein>
    <submittedName>
        <fullName evidence="1">Uncharacterized protein</fullName>
    </submittedName>
</protein>
<reference evidence="1 2" key="1">
    <citation type="journal article" date="2019" name="Int. J. Syst. Evol. Microbiol.">
        <title>The Global Catalogue of Microorganisms (GCM) 10K type strain sequencing project: providing services to taxonomists for standard genome sequencing and annotation.</title>
        <authorList>
            <consortium name="The Broad Institute Genomics Platform"/>
            <consortium name="The Broad Institute Genome Sequencing Center for Infectious Disease"/>
            <person name="Wu L."/>
            <person name="Ma J."/>
        </authorList>
    </citation>
    <scope>NUCLEOTIDE SEQUENCE [LARGE SCALE GENOMIC DNA]</scope>
    <source>
        <strain evidence="1 2">JCM 12393</strain>
    </source>
</reference>
<name>A0ABN1XQ99_9ACTN</name>
<evidence type="ECO:0000313" key="2">
    <source>
        <dbReference type="Proteomes" id="UP001499863"/>
    </source>
</evidence>